<dbReference type="EMBL" id="BK015402">
    <property type="protein sequence ID" value="DAE05054.1"/>
    <property type="molecule type" value="Genomic_DNA"/>
</dbReference>
<protein>
    <submittedName>
        <fullName evidence="2">Lower collar protein</fullName>
    </submittedName>
</protein>
<evidence type="ECO:0000313" key="2">
    <source>
        <dbReference type="EMBL" id="DAE05054.1"/>
    </source>
</evidence>
<proteinExistence type="predicted"/>
<accession>A0A8S5PDA0</accession>
<feature type="region of interest" description="Disordered" evidence="1">
    <location>
        <begin position="97"/>
        <end position="118"/>
    </location>
</feature>
<sequence length="203" mass="23083">MSKYTTELRYIIESGYKLNALTSYPIFDENYRSVLNQYILNHFWMREIGFETVGEFDLYLGNTLNEIMPYYNGMFKMAMSEIDPLTNYKYKETLDKSDVGTTSSNSNTNGNSKSVESTPADGLVQMNEIENNVYASSATLNNNAVNANGTVDSKTETDYVKLVSGYNGVSVGKLYDEYRRYVVSVVRLLMNDKDLNQCFLGVY</sequence>
<name>A0A8S5PDA0_9CAUD</name>
<organism evidence="2">
    <name type="scientific">Podoviridae sp. ctfAL26</name>
    <dbReference type="NCBI Taxonomy" id="2825265"/>
    <lineage>
        <taxon>Viruses</taxon>
        <taxon>Duplodnaviria</taxon>
        <taxon>Heunggongvirae</taxon>
        <taxon>Uroviricota</taxon>
        <taxon>Caudoviricetes</taxon>
    </lineage>
</organism>
<reference evidence="2" key="1">
    <citation type="journal article" date="2021" name="Proc. Natl. Acad. Sci. U.S.A.">
        <title>A Catalog of Tens of Thousands of Viruses from Human Metagenomes Reveals Hidden Associations with Chronic Diseases.</title>
        <authorList>
            <person name="Tisza M.J."/>
            <person name="Buck C.B."/>
        </authorList>
    </citation>
    <scope>NUCLEOTIDE SEQUENCE</scope>
    <source>
        <strain evidence="2">CtfAL26</strain>
    </source>
</reference>
<evidence type="ECO:0000256" key="1">
    <source>
        <dbReference type="SAM" id="MobiDB-lite"/>
    </source>
</evidence>
<feature type="compositionally biased region" description="Low complexity" evidence="1">
    <location>
        <begin position="100"/>
        <end position="112"/>
    </location>
</feature>